<dbReference type="Proteomes" id="UP000198460">
    <property type="component" value="Unassembled WGS sequence"/>
</dbReference>
<name>A0A238H407_9BURK</name>
<dbReference type="EMBL" id="FXAN01000047">
    <property type="protein sequence ID" value="SMF99948.1"/>
    <property type="molecule type" value="Genomic_DNA"/>
</dbReference>
<dbReference type="AlphaFoldDB" id="A0A238H407"/>
<gene>
    <name evidence="1" type="ORF">BSIN_3137</name>
</gene>
<accession>A0A238H407</accession>
<proteinExistence type="predicted"/>
<protein>
    <submittedName>
        <fullName evidence="1">Uncharacterized protein</fullName>
    </submittedName>
</protein>
<sequence length="50" mass="5159">MEPARADGVTIPARVSRAAPAACPVTGTPDDINFPAGCSRAGMTFNLKKK</sequence>
<evidence type="ECO:0000313" key="1">
    <source>
        <dbReference type="EMBL" id="SMF99948.1"/>
    </source>
</evidence>
<organism evidence="1 2">
    <name type="scientific">Burkholderia singularis</name>
    <dbReference type="NCBI Taxonomy" id="1503053"/>
    <lineage>
        <taxon>Bacteria</taxon>
        <taxon>Pseudomonadati</taxon>
        <taxon>Pseudomonadota</taxon>
        <taxon>Betaproteobacteria</taxon>
        <taxon>Burkholderiales</taxon>
        <taxon>Burkholderiaceae</taxon>
        <taxon>Burkholderia</taxon>
        <taxon>pseudomallei group</taxon>
    </lineage>
</organism>
<evidence type="ECO:0000313" key="2">
    <source>
        <dbReference type="Proteomes" id="UP000198460"/>
    </source>
</evidence>
<reference evidence="1 2" key="1">
    <citation type="submission" date="2017-04" db="EMBL/GenBank/DDBJ databases">
        <authorList>
            <person name="Afonso C.L."/>
            <person name="Miller P.J."/>
            <person name="Scott M.A."/>
            <person name="Spackman E."/>
            <person name="Goraichik I."/>
            <person name="Dimitrov K.M."/>
            <person name="Suarez D.L."/>
            <person name="Swayne D.E."/>
        </authorList>
    </citation>
    <scope>NUCLEOTIDE SEQUENCE [LARGE SCALE GENOMIC DNA]</scope>
    <source>
        <strain evidence="1">LMG 28154</strain>
    </source>
</reference>